<gene>
    <name evidence="1" type="ORF">CEXT_729451</name>
</gene>
<comment type="caution">
    <text evidence="1">The sequence shown here is derived from an EMBL/GenBank/DDBJ whole genome shotgun (WGS) entry which is preliminary data.</text>
</comment>
<dbReference type="AlphaFoldDB" id="A0AAV4S0J1"/>
<evidence type="ECO:0000313" key="2">
    <source>
        <dbReference type="Proteomes" id="UP001054945"/>
    </source>
</evidence>
<sequence length="89" mass="9863">MNGVATVTPAQKRPGTPARTLCTSAGRVTRRMKIVEERIHCSQCTEYRWCPLSLQLAQFDPQLGSFQLQRSVDGIVSSRCVPICLLTVV</sequence>
<dbReference type="Proteomes" id="UP001054945">
    <property type="component" value="Unassembled WGS sequence"/>
</dbReference>
<protein>
    <submittedName>
        <fullName evidence="1">Uncharacterized protein</fullName>
    </submittedName>
</protein>
<proteinExistence type="predicted"/>
<dbReference type="EMBL" id="BPLR01008687">
    <property type="protein sequence ID" value="GIY26469.1"/>
    <property type="molecule type" value="Genomic_DNA"/>
</dbReference>
<name>A0AAV4S0J1_CAEEX</name>
<organism evidence="1 2">
    <name type="scientific">Caerostris extrusa</name>
    <name type="common">Bark spider</name>
    <name type="synonym">Caerostris bankana</name>
    <dbReference type="NCBI Taxonomy" id="172846"/>
    <lineage>
        <taxon>Eukaryota</taxon>
        <taxon>Metazoa</taxon>
        <taxon>Ecdysozoa</taxon>
        <taxon>Arthropoda</taxon>
        <taxon>Chelicerata</taxon>
        <taxon>Arachnida</taxon>
        <taxon>Araneae</taxon>
        <taxon>Araneomorphae</taxon>
        <taxon>Entelegynae</taxon>
        <taxon>Araneoidea</taxon>
        <taxon>Araneidae</taxon>
        <taxon>Caerostris</taxon>
    </lineage>
</organism>
<reference evidence="1 2" key="1">
    <citation type="submission" date="2021-06" db="EMBL/GenBank/DDBJ databases">
        <title>Caerostris extrusa draft genome.</title>
        <authorList>
            <person name="Kono N."/>
            <person name="Arakawa K."/>
        </authorList>
    </citation>
    <scope>NUCLEOTIDE SEQUENCE [LARGE SCALE GENOMIC DNA]</scope>
</reference>
<accession>A0AAV4S0J1</accession>
<keyword evidence="2" id="KW-1185">Reference proteome</keyword>
<evidence type="ECO:0000313" key="1">
    <source>
        <dbReference type="EMBL" id="GIY26469.1"/>
    </source>
</evidence>